<evidence type="ECO:0000313" key="3">
    <source>
        <dbReference type="Proteomes" id="UP000294933"/>
    </source>
</evidence>
<feature type="compositionally biased region" description="Acidic residues" evidence="1">
    <location>
        <begin position="214"/>
        <end position="231"/>
    </location>
</feature>
<dbReference type="Proteomes" id="UP000294933">
    <property type="component" value="Unassembled WGS sequence"/>
</dbReference>
<feature type="region of interest" description="Disordered" evidence="1">
    <location>
        <begin position="205"/>
        <end position="245"/>
    </location>
</feature>
<organism evidence="2 3">
    <name type="scientific">Rickenella mellea</name>
    <dbReference type="NCBI Taxonomy" id="50990"/>
    <lineage>
        <taxon>Eukaryota</taxon>
        <taxon>Fungi</taxon>
        <taxon>Dikarya</taxon>
        <taxon>Basidiomycota</taxon>
        <taxon>Agaricomycotina</taxon>
        <taxon>Agaricomycetes</taxon>
        <taxon>Hymenochaetales</taxon>
        <taxon>Rickenellaceae</taxon>
        <taxon>Rickenella</taxon>
    </lineage>
</organism>
<evidence type="ECO:0000256" key="1">
    <source>
        <dbReference type="SAM" id="MobiDB-lite"/>
    </source>
</evidence>
<sequence length="303" mass="35255">MPTNMDLATLEGKGYTFNVGGKLMSNTAAKLTKTLVDQARNRDPDTHGLYIYNDFSAYAILDLVDCMLSKIHSKVAKKSWMEAWVLLEALTLFMHRESDWPMCDDGKRVIITDLAFGALLVTTMRALQASSTFNEDNIVNLEYTLREAASWGEAMSGVTRSKYVKVVKGLGRKIFGGLTDEERNERSKWREVVFEQWLKGQSEEVREERRRQLEDEDEEDDEDDEDEEEEETKWYGRECDGDPDLKDRDFELTKTWKNYKDCLLVSARTPLRVPPIWDLTKWTKEERHKFSLDRCGEDDDEEM</sequence>
<dbReference type="EMBL" id="ML170248">
    <property type="protein sequence ID" value="TDL16231.1"/>
    <property type="molecule type" value="Genomic_DNA"/>
</dbReference>
<name>A0A4Y7PML1_9AGAM</name>
<gene>
    <name evidence="2" type="ORF">BD410DRAFT_643922</name>
</gene>
<dbReference type="AlphaFoldDB" id="A0A4Y7PML1"/>
<evidence type="ECO:0000313" key="2">
    <source>
        <dbReference type="EMBL" id="TDL16231.1"/>
    </source>
</evidence>
<reference evidence="2 3" key="1">
    <citation type="submission" date="2018-06" db="EMBL/GenBank/DDBJ databases">
        <title>A transcriptomic atlas of mushroom development highlights an independent origin of complex multicellularity.</title>
        <authorList>
            <consortium name="DOE Joint Genome Institute"/>
            <person name="Krizsan K."/>
            <person name="Almasi E."/>
            <person name="Merenyi Z."/>
            <person name="Sahu N."/>
            <person name="Viragh M."/>
            <person name="Koszo T."/>
            <person name="Mondo S."/>
            <person name="Kiss B."/>
            <person name="Balint B."/>
            <person name="Kues U."/>
            <person name="Barry K."/>
            <person name="Hegedus J.C."/>
            <person name="Henrissat B."/>
            <person name="Johnson J."/>
            <person name="Lipzen A."/>
            <person name="Ohm R."/>
            <person name="Nagy I."/>
            <person name="Pangilinan J."/>
            <person name="Yan J."/>
            <person name="Xiong Y."/>
            <person name="Grigoriev I.V."/>
            <person name="Hibbett D.S."/>
            <person name="Nagy L.G."/>
        </authorList>
    </citation>
    <scope>NUCLEOTIDE SEQUENCE [LARGE SCALE GENOMIC DNA]</scope>
    <source>
        <strain evidence="2 3">SZMC22713</strain>
    </source>
</reference>
<dbReference type="OrthoDB" id="10037289at2759"/>
<keyword evidence="3" id="KW-1185">Reference proteome</keyword>
<dbReference type="VEuPathDB" id="FungiDB:BD410DRAFT_643922"/>
<feature type="compositionally biased region" description="Basic and acidic residues" evidence="1">
    <location>
        <begin position="232"/>
        <end position="245"/>
    </location>
</feature>
<protein>
    <submittedName>
        <fullName evidence="2">Uncharacterized protein</fullName>
    </submittedName>
</protein>
<proteinExistence type="predicted"/>
<accession>A0A4Y7PML1</accession>